<feature type="transmembrane region" description="Helical" evidence="8">
    <location>
        <begin position="547"/>
        <end position="573"/>
    </location>
</feature>
<protein>
    <submittedName>
        <fullName evidence="9">Xanthine/uracil permease</fullName>
    </submittedName>
</protein>
<evidence type="ECO:0000256" key="1">
    <source>
        <dbReference type="ARBA" id="ARBA00004141"/>
    </source>
</evidence>
<evidence type="ECO:0000256" key="5">
    <source>
        <dbReference type="ARBA" id="ARBA00022989"/>
    </source>
</evidence>
<feature type="compositionally biased region" description="Basic and acidic residues" evidence="7">
    <location>
        <begin position="15"/>
        <end position="33"/>
    </location>
</feature>
<dbReference type="InterPro" id="IPR006043">
    <property type="entry name" value="NCS2"/>
</dbReference>
<feature type="transmembrane region" description="Helical" evidence="8">
    <location>
        <begin position="210"/>
        <end position="233"/>
    </location>
</feature>
<dbReference type="PANTHER" id="PTHR42810:SF2">
    <property type="entry name" value="PURINE PERMEASE C1399.01C-RELATED"/>
    <property type="match status" value="1"/>
</dbReference>
<keyword evidence="3" id="KW-0813">Transport</keyword>
<feature type="region of interest" description="Disordered" evidence="7">
    <location>
        <begin position="1"/>
        <end position="33"/>
    </location>
</feature>
<keyword evidence="5 8" id="KW-1133">Transmembrane helix</keyword>
<dbReference type="GO" id="GO:0000324">
    <property type="term" value="C:fungal-type vacuole"/>
    <property type="evidence" value="ECO:0007669"/>
    <property type="project" value="TreeGrafter"/>
</dbReference>
<comment type="caution">
    <text evidence="9">The sequence shown here is derived from an EMBL/GenBank/DDBJ whole genome shotgun (WGS) entry which is preliminary data.</text>
</comment>
<feature type="transmembrane region" description="Helical" evidence="8">
    <location>
        <begin position="240"/>
        <end position="259"/>
    </location>
</feature>
<dbReference type="InterPro" id="IPR006042">
    <property type="entry name" value="Xan_ur_permease"/>
</dbReference>
<feature type="transmembrane region" description="Helical" evidence="8">
    <location>
        <begin position="96"/>
        <end position="120"/>
    </location>
</feature>
<accession>A0A1Y2EQM0</accession>
<sequence length="615" mass="64852">MSSIISAQPQAAHQLDPHHVPADHDDFDAEGHGDGAAKLPSLAQIKRKLTTKQGWLGDYDFGFLCMPQLPFSLGKGKKKTRPTPFYALEQEMPISLALVCGLQHALAMLAGLITPPIIFANQLGFNASQQNQMVAVSLIASGILSALQMSRFPIPFTNKKYWLGTGLITVVGTSFATLSTASAIFTSLYADGTCPSSVVDGVTVRGNCPEAYGALIGTSCLCSLLEMGLAFVSPKVLKRIFPPVVTGTVILLIGASLVGESGFLNWGGGSGNCHSRPETGFFALCPNINAPRAYQWGDARYIGLGFLSYVTIIIVEFFGSPAMKSASIIMGLLVGCIVAAPLGYTSASSITSAPAITFLWVHTFPLRIHGPSILPMLCVYISLAMEATGDITASSEASRQPVEGRLFDSRVQGGILADGVNGCISGLMMNPPVSIFAQNNGVISITRCANRFAGYLCSAILVLFGVLAKISGVFLAIPAPVLGGVTTFLFSSVAVSGLKVLSLTSFTRRDRMILASALSLGLGNLLVDDWSSYIFTYAGPNAALKGFMNSIIIVLSTPFLIAGIVASLLNALLPADPDSAPTHSDEDEDDELERVEAAKPARRVSSSVDDDIKQA</sequence>
<evidence type="ECO:0000256" key="3">
    <source>
        <dbReference type="ARBA" id="ARBA00022448"/>
    </source>
</evidence>
<keyword evidence="6 8" id="KW-0472">Membrane</keyword>
<evidence type="ECO:0000256" key="2">
    <source>
        <dbReference type="ARBA" id="ARBA00008821"/>
    </source>
</evidence>
<feature type="compositionally biased region" description="Polar residues" evidence="7">
    <location>
        <begin position="1"/>
        <end position="11"/>
    </location>
</feature>
<feature type="region of interest" description="Disordered" evidence="7">
    <location>
        <begin position="578"/>
        <end position="615"/>
    </location>
</feature>
<feature type="transmembrane region" description="Helical" evidence="8">
    <location>
        <begin position="161"/>
        <end position="190"/>
    </location>
</feature>
<dbReference type="FunCoup" id="A0A1Y2EQM0">
    <property type="interactions" value="89"/>
</dbReference>
<dbReference type="AlphaFoldDB" id="A0A1Y2EQM0"/>
<keyword evidence="4 8" id="KW-0812">Transmembrane</keyword>
<dbReference type="GO" id="GO:0005886">
    <property type="term" value="C:plasma membrane"/>
    <property type="evidence" value="ECO:0007669"/>
    <property type="project" value="TreeGrafter"/>
</dbReference>
<dbReference type="EMBL" id="MCGR01000044">
    <property type="protein sequence ID" value="ORY73839.1"/>
    <property type="molecule type" value="Genomic_DNA"/>
</dbReference>
<reference evidence="9 10" key="1">
    <citation type="submission" date="2016-07" db="EMBL/GenBank/DDBJ databases">
        <title>Pervasive Adenine N6-methylation of Active Genes in Fungi.</title>
        <authorList>
            <consortium name="DOE Joint Genome Institute"/>
            <person name="Mondo S.J."/>
            <person name="Dannebaum R.O."/>
            <person name="Kuo R.C."/>
            <person name="Labutti K."/>
            <person name="Haridas S."/>
            <person name="Kuo A."/>
            <person name="Salamov A."/>
            <person name="Ahrendt S.R."/>
            <person name="Lipzen A."/>
            <person name="Sullivan W."/>
            <person name="Andreopoulos W.B."/>
            <person name="Clum A."/>
            <person name="Lindquist E."/>
            <person name="Daum C."/>
            <person name="Ramamoorthy G.K."/>
            <person name="Gryganskyi A."/>
            <person name="Culley D."/>
            <person name="Magnuson J.K."/>
            <person name="James T.Y."/>
            <person name="O'Malley M.A."/>
            <person name="Stajich J.E."/>
            <person name="Spatafora J.W."/>
            <person name="Visel A."/>
            <person name="Grigoriev I.V."/>
        </authorList>
    </citation>
    <scope>NUCLEOTIDE SEQUENCE [LARGE SCALE GENOMIC DNA]</scope>
    <source>
        <strain evidence="9 10">62-1032</strain>
    </source>
</reference>
<dbReference type="InParanoid" id="A0A1Y2EQM0"/>
<comment type="similarity">
    <text evidence="2">Belongs to the nucleobase:cation symporter-2 (NCS2) (TC 2.A.40) family.</text>
</comment>
<feature type="transmembrane region" description="Helical" evidence="8">
    <location>
        <begin position="364"/>
        <end position="383"/>
    </location>
</feature>
<dbReference type="PANTHER" id="PTHR42810">
    <property type="entry name" value="PURINE PERMEASE C1399.01C-RELATED"/>
    <property type="match status" value="1"/>
</dbReference>
<evidence type="ECO:0000256" key="4">
    <source>
        <dbReference type="ARBA" id="ARBA00022692"/>
    </source>
</evidence>
<evidence type="ECO:0000256" key="7">
    <source>
        <dbReference type="SAM" id="MobiDB-lite"/>
    </source>
</evidence>
<dbReference type="Pfam" id="PF00860">
    <property type="entry name" value="Xan_ur_permease"/>
    <property type="match status" value="2"/>
</dbReference>
<feature type="transmembrane region" description="Helical" evidence="8">
    <location>
        <begin position="326"/>
        <end position="344"/>
    </location>
</feature>
<feature type="transmembrane region" description="Helical" evidence="8">
    <location>
        <begin position="301"/>
        <end position="319"/>
    </location>
</feature>
<dbReference type="NCBIfam" id="TIGR00801">
    <property type="entry name" value="ncs2"/>
    <property type="match status" value="1"/>
</dbReference>
<gene>
    <name evidence="9" type="ORF">BCR35DRAFT_306949</name>
</gene>
<evidence type="ECO:0000313" key="10">
    <source>
        <dbReference type="Proteomes" id="UP000193467"/>
    </source>
</evidence>
<evidence type="ECO:0000256" key="8">
    <source>
        <dbReference type="SAM" id="Phobius"/>
    </source>
</evidence>
<keyword evidence="10" id="KW-1185">Reference proteome</keyword>
<feature type="transmembrane region" description="Helical" evidence="8">
    <location>
        <begin position="452"/>
        <end position="475"/>
    </location>
</feature>
<feature type="transmembrane region" description="Helical" evidence="8">
    <location>
        <begin position="481"/>
        <end position="501"/>
    </location>
</feature>
<evidence type="ECO:0000256" key="6">
    <source>
        <dbReference type="ARBA" id="ARBA00023136"/>
    </source>
</evidence>
<proteinExistence type="inferred from homology"/>
<dbReference type="STRING" id="106004.A0A1Y2EQM0"/>
<dbReference type="Proteomes" id="UP000193467">
    <property type="component" value="Unassembled WGS sequence"/>
</dbReference>
<comment type="subcellular location">
    <subcellularLocation>
        <location evidence="1">Membrane</location>
        <topology evidence="1">Multi-pass membrane protein</topology>
    </subcellularLocation>
</comment>
<organism evidence="9 10">
    <name type="scientific">Leucosporidium creatinivorum</name>
    <dbReference type="NCBI Taxonomy" id="106004"/>
    <lineage>
        <taxon>Eukaryota</taxon>
        <taxon>Fungi</taxon>
        <taxon>Dikarya</taxon>
        <taxon>Basidiomycota</taxon>
        <taxon>Pucciniomycotina</taxon>
        <taxon>Microbotryomycetes</taxon>
        <taxon>Leucosporidiales</taxon>
        <taxon>Leucosporidium</taxon>
    </lineage>
</organism>
<dbReference type="OrthoDB" id="1641903at2759"/>
<feature type="transmembrane region" description="Helical" evidence="8">
    <location>
        <begin position="132"/>
        <end position="149"/>
    </location>
</feature>
<dbReference type="GO" id="GO:0042907">
    <property type="term" value="F:xanthine transmembrane transporter activity"/>
    <property type="evidence" value="ECO:0007669"/>
    <property type="project" value="TreeGrafter"/>
</dbReference>
<name>A0A1Y2EQM0_9BASI</name>
<dbReference type="PROSITE" id="PS01116">
    <property type="entry name" value="XANTH_URACIL_PERMASE"/>
    <property type="match status" value="1"/>
</dbReference>
<evidence type="ECO:0000313" key="9">
    <source>
        <dbReference type="EMBL" id="ORY73839.1"/>
    </source>
</evidence>